<reference evidence="1" key="1">
    <citation type="submission" date="2023-04" db="EMBL/GenBank/DDBJ databases">
        <title>Ambrosiozyma monospora NBRC 10751.</title>
        <authorList>
            <person name="Ichikawa N."/>
            <person name="Sato H."/>
            <person name="Tonouchi N."/>
        </authorList>
    </citation>
    <scope>NUCLEOTIDE SEQUENCE</scope>
    <source>
        <strain evidence="1">NBRC 10751</strain>
    </source>
</reference>
<dbReference type="Proteomes" id="UP001165064">
    <property type="component" value="Unassembled WGS sequence"/>
</dbReference>
<comment type="caution">
    <text evidence="1">The sequence shown here is derived from an EMBL/GenBank/DDBJ whole genome shotgun (WGS) entry which is preliminary data.</text>
</comment>
<keyword evidence="2" id="KW-1185">Reference proteome</keyword>
<name>A0ACB5TBR1_AMBMO</name>
<organism evidence="1 2">
    <name type="scientific">Ambrosiozyma monospora</name>
    <name type="common">Yeast</name>
    <name type="synonym">Endomycopsis monosporus</name>
    <dbReference type="NCBI Taxonomy" id="43982"/>
    <lineage>
        <taxon>Eukaryota</taxon>
        <taxon>Fungi</taxon>
        <taxon>Dikarya</taxon>
        <taxon>Ascomycota</taxon>
        <taxon>Saccharomycotina</taxon>
        <taxon>Pichiomycetes</taxon>
        <taxon>Pichiales</taxon>
        <taxon>Pichiaceae</taxon>
        <taxon>Ambrosiozyma</taxon>
    </lineage>
</organism>
<proteinExistence type="predicted"/>
<gene>
    <name evidence="1" type="ORF">Amon02_000724400</name>
</gene>
<sequence length="271" mass="31551">MKTQLLKRFVESNSEKKLQEGQVIKIIQQTQDHSYFKNLGTELPKFDKSSSLQGKEECDFKITKLEAQVTSMNTTKELYLSKTKYLLKLKEKIKLLNEILSADHESENGAAEKTETKPTKSRKSKKKKKTKRNKIDICGFDSNLRLHTIKWKAFTETDEYKKFMKFDGSFEGVTNDQIREQYKILKNEGTSDQDGDTEMTDSDLGPSVFGSLCVHDKKKCTRHLTWYGIIEDDLDTKVGEIEAKTTEDLAKKEKIYRDFTIRNWEIWESEN</sequence>
<accession>A0ACB5TBR1</accession>
<dbReference type="EMBL" id="BSXS01005979">
    <property type="protein sequence ID" value="GME84965.1"/>
    <property type="molecule type" value="Genomic_DNA"/>
</dbReference>
<protein>
    <submittedName>
        <fullName evidence="1">Unnamed protein product</fullName>
    </submittedName>
</protein>
<evidence type="ECO:0000313" key="1">
    <source>
        <dbReference type="EMBL" id="GME84965.1"/>
    </source>
</evidence>
<evidence type="ECO:0000313" key="2">
    <source>
        <dbReference type="Proteomes" id="UP001165064"/>
    </source>
</evidence>